<reference evidence="11 12" key="1">
    <citation type="submission" date="2015-11" db="EMBL/GenBank/DDBJ databases">
        <title>The genome of Debaryomyces fabryi.</title>
        <authorList>
            <person name="Tafer H."/>
            <person name="Lopandic K."/>
        </authorList>
    </citation>
    <scope>NUCLEOTIDE SEQUENCE [LARGE SCALE GENOMIC DNA]</scope>
    <source>
        <strain evidence="11 12">CBS 789</strain>
    </source>
</reference>
<organism evidence="11 12">
    <name type="scientific">Debaryomyces fabryi</name>
    <dbReference type="NCBI Taxonomy" id="58627"/>
    <lineage>
        <taxon>Eukaryota</taxon>
        <taxon>Fungi</taxon>
        <taxon>Dikarya</taxon>
        <taxon>Ascomycota</taxon>
        <taxon>Saccharomycotina</taxon>
        <taxon>Pichiomycetes</taxon>
        <taxon>Debaryomycetaceae</taxon>
        <taxon>Debaryomyces</taxon>
    </lineage>
</organism>
<dbReference type="Proteomes" id="UP000054251">
    <property type="component" value="Unassembled WGS sequence"/>
</dbReference>
<evidence type="ECO:0000313" key="12">
    <source>
        <dbReference type="Proteomes" id="UP000054251"/>
    </source>
</evidence>
<evidence type="ECO:0000256" key="8">
    <source>
        <dbReference type="ARBA" id="ARBA00025053"/>
    </source>
</evidence>
<dbReference type="GO" id="GO:0000462">
    <property type="term" value="P:maturation of SSU-rRNA from tricistronic rRNA transcript (SSU-rRNA, 5.8S rRNA, LSU-rRNA)"/>
    <property type="evidence" value="ECO:0007669"/>
    <property type="project" value="TreeGrafter"/>
</dbReference>
<protein>
    <recommendedName>
        <fullName evidence="9">rRNA biogenesis protein RRP36</fullName>
    </recommendedName>
</protein>
<dbReference type="RefSeq" id="XP_015466096.1">
    <property type="nucleotide sequence ID" value="XM_015613080.1"/>
</dbReference>
<comment type="similarity">
    <text evidence="2 9">Belongs to the RRP36 family.</text>
</comment>
<gene>
    <name evidence="11" type="ORF">AC631_04251</name>
</gene>
<keyword evidence="4 9" id="KW-0698">rRNA processing</keyword>
<comment type="subunit">
    <text evidence="9">Associates with 90S and pre-40S pre-ribosomal particles.</text>
</comment>
<dbReference type="EMBL" id="LMYN01000109">
    <property type="protein sequence ID" value="KRZ99993.1"/>
    <property type="molecule type" value="Genomic_DNA"/>
</dbReference>
<keyword evidence="6 9" id="KW-0539">Nucleus</keyword>
<evidence type="ECO:0000256" key="3">
    <source>
        <dbReference type="ARBA" id="ARBA00022517"/>
    </source>
</evidence>
<dbReference type="AlphaFoldDB" id="A0A0V1PV59"/>
<keyword evidence="12" id="KW-1185">Reference proteome</keyword>
<evidence type="ECO:0000256" key="6">
    <source>
        <dbReference type="ARBA" id="ARBA00023242"/>
    </source>
</evidence>
<dbReference type="GO" id="GO:0005730">
    <property type="term" value="C:nucleolus"/>
    <property type="evidence" value="ECO:0007669"/>
    <property type="project" value="UniProtKB-SubCell"/>
</dbReference>
<dbReference type="PANTHER" id="PTHR21738">
    <property type="entry name" value="RIBOSOMAL RNA PROCESSING PROTEIN 36 HOMOLOG"/>
    <property type="match status" value="1"/>
</dbReference>
<evidence type="ECO:0000256" key="2">
    <source>
        <dbReference type="ARBA" id="ARBA00009418"/>
    </source>
</evidence>
<feature type="region of interest" description="Disordered" evidence="10">
    <location>
        <begin position="1"/>
        <end position="149"/>
    </location>
</feature>
<feature type="compositionally biased region" description="Basic residues" evidence="10">
    <location>
        <begin position="64"/>
        <end position="75"/>
    </location>
</feature>
<dbReference type="PANTHER" id="PTHR21738:SF0">
    <property type="entry name" value="RIBOSOMAL RNA PROCESSING PROTEIN 36 HOMOLOG"/>
    <property type="match status" value="1"/>
</dbReference>
<feature type="compositionally biased region" description="Acidic residues" evidence="10">
    <location>
        <begin position="81"/>
        <end position="104"/>
    </location>
</feature>
<keyword evidence="7 9" id="KW-0687">Ribonucleoprotein</keyword>
<evidence type="ECO:0000256" key="10">
    <source>
        <dbReference type="SAM" id="MobiDB-lite"/>
    </source>
</evidence>
<comment type="subcellular location">
    <subcellularLocation>
        <location evidence="1 9">Nucleus</location>
        <location evidence="1 9">Nucleolus</location>
    </subcellularLocation>
</comment>
<evidence type="ECO:0000256" key="9">
    <source>
        <dbReference type="RuleBase" id="RU368027"/>
    </source>
</evidence>
<dbReference type="OrthoDB" id="448446at2759"/>
<feature type="compositionally biased region" description="Basic residues" evidence="10">
    <location>
        <begin position="117"/>
        <end position="130"/>
    </location>
</feature>
<sequence length="301" mass="34834">MAKSTRGKPVVIRPSYDDDSESDGDLSKVLQVRDEPSDDEDDDMNSISFGALNAAQRKLEQKAAKKKGGKSKKKSTRGDSSDSDSDNDSSDEEGDFFETSDNEDDANRHSKVNPGRKNGRRDVQKKKNKHAPSEASSKRPVSKVRDIGGLENKTMYRDIRFDPAYGKANLDDVRKNYSFLDDYRQQEVQEMEQVLKKDKNLSQFNKQKLEFKVQSLKSRLDTLNNRDLENKILSEHKKEQLAKFKSGKQANPYFLKKSDKRKLIQKAKFDNMKASQREKVMERKRKRRLGKEFKELEFNRH</sequence>
<accession>A0A0V1PV59</accession>
<dbReference type="GO" id="GO:0030686">
    <property type="term" value="C:90S preribosome"/>
    <property type="evidence" value="ECO:0007669"/>
    <property type="project" value="TreeGrafter"/>
</dbReference>
<evidence type="ECO:0000256" key="7">
    <source>
        <dbReference type="ARBA" id="ARBA00023274"/>
    </source>
</evidence>
<dbReference type="Pfam" id="PF06102">
    <property type="entry name" value="RRP36"/>
    <property type="match status" value="1"/>
</dbReference>
<evidence type="ECO:0000256" key="5">
    <source>
        <dbReference type="ARBA" id="ARBA00023054"/>
    </source>
</evidence>
<proteinExistence type="inferred from homology"/>
<comment type="caution">
    <text evidence="11">The sequence shown here is derived from an EMBL/GenBank/DDBJ whole genome shotgun (WGS) entry which is preliminary data.</text>
</comment>
<name>A0A0V1PV59_9ASCO</name>
<dbReference type="InterPro" id="IPR009292">
    <property type="entry name" value="RRP36"/>
</dbReference>
<evidence type="ECO:0000256" key="4">
    <source>
        <dbReference type="ARBA" id="ARBA00022552"/>
    </source>
</evidence>
<dbReference type="GeneID" id="26841260"/>
<evidence type="ECO:0000256" key="1">
    <source>
        <dbReference type="ARBA" id="ARBA00004604"/>
    </source>
</evidence>
<comment type="function">
    <text evidence="8 9">Component of the 90S pre-ribosome involved in the maturation of rRNAs. Required for early cleavages of the pre-RNAs in the 40S ribosomal subunit maturation pathway.</text>
</comment>
<evidence type="ECO:0000313" key="11">
    <source>
        <dbReference type="EMBL" id="KRZ99993.1"/>
    </source>
</evidence>
<keyword evidence="3 9" id="KW-0690">Ribosome biogenesis</keyword>
<keyword evidence="5" id="KW-0175">Coiled coil</keyword>